<proteinExistence type="predicted"/>
<keyword evidence="2" id="KW-1185">Reference proteome</keyword>
<evidence type="ECO:0008006" key="3">
    <source>
        <dbReference type="Google" id="ProtNLM"/>
    </source>
</evidence>
<dbReference type="Proteomes" id="UP000095401">
    <property type="component" value="Chromosome"/>
</dbReference>
<dbReference type="AlphaFoldDB" id="A0A1D8ILI4"/>
<dbReference type="RefSeq" id="WP_070077713.1">
    <property type="nucleotide sequence ID" value="NZ_CP017415.1"/>
</dbReference>
<dbReference type="EMBL" id="CP017415">
    <property type="protein sequence ID" value="AOU97326.1"/>
    <property type="molecule type" value="Genomic_DNA"/>
</dbReference>
<dbReference type="InterPro" id="IPR029044">
    <property type="entry name" value="Nucleotide-diphossugar_trans"/>
</dbReference>
<reference evidence="2" key="1">
    <citation type="submission" date="2016-09" db="EMBL/GenBank/DDBJ databases">
        <title>Acidihalobacter prosperus F5.</title>
        <authorList>
            <person name="Khaleque H.N."/>
            <person name="Ramsay J.P."/>
            <person name="Kaksonen A.H."/>
            <person name="Boxall N.J."/>
            <person name="Watkin E.L.J."/>
        </authorList>
    </citation>
    <scope>NUCLEOTIDE SEQUENCE [LARGE SCALE GENOMIC DNA]</scope>
    <source>
        <strain evidence="2">F5</strain>
    </source>
</reference>
<dbReference type="KEGG" id="aprs:BI364_04365"/>
<dbReference type="SUPFAM" id="SSF53448">
    <property type="entry name" value="Nucleotide-diphospho-sugar transferases"/>
    <property type="match status" value="1"/>
</dbReference>
<organism evidence="1 2">
    <name type="scientific">Acidihalobacter yilgarnensis</name>
    <dbReference type="NCBI Taxonomy" id="2819280"/>
    <lineage>
        <taxon>Bacteria</taxon>
        <taxon>Pseudomonadati</taxon>
        <taxon>Pseudomonadota</taxon>
        <taxon>Gammaproteobacteria</taxon>
        <taxon>Chromatiales</taxon>
        <taxon>Ectothiorhodospiraceae</taxon>
        <taxon>Acidihalobacter</taxon>
    </lineage>
</organism>
<evidence type="ECO:0000313" key="2">
    <source>
        <dbReference type="Proteomes" id="UP000095401"/>
    </source>
</evidence>
<evidence type="ECO:0000313" key="1">
    <source>
        <dbReference type="EMBL" id="AOU97326.1"/>
    </source>
</evidence>
<name>A0A1D8ILI4_9GAMM</name>
<accession>A0A1D8ILI4</accession>
<sequence length="295" mass="31995">MARRKLDIAQRKILATPPLQKTESTGPAVLSMIRSMDLHMYLTALKSFARHCPPSRVYVLNDGTLGAAELAALHEHIPFVEILELGDYQSSKYPTGGTWERLAALATLSGEGYTIQLDADTLTVGSIDEVVQTAREGIPFALGSAQGTHLIGADEASRNAQSFQREGDTHIQVAAEMALGQLAGADSLRYVRGCSGFTGIPMGGLNVDAIAQWSARFSAVLGARWSEWGTEQFMSNFLIANMPGSRVLPHPKYATCPPQMGNGNAFVHFAGYCRFEGGRYQGLSQRVIEELQYQA</sequence>
<protein>
    <recommendedName>
        <fullName evidence="3">Glycosyltransferase 2-like domain-containing protein</fullName>
    </recommendedName>
</protein>
<gene>
    <name evidence="1" type="ORF">BI364_04365</name>
</gene>